<dbReference type="SMART" id="SM00332">
    <property type="entry name" value="PP2Cc"/>
    <property type="match status" value="1"/>
</dbReference>
<reference evidence="2 3" key="1">
    <citation type="submission" date="2015-09" db="EMBL/GenBank/DDBJ databases">
        <authorList>
            <consortium name="Pathogen Informatics"/>
        </authorList>
    </citation>
    <scope>NUCLEOTIDE SEQUENCE [LARGE SCALE GENOMIC DNA]</scope>
    <source>
        <strain evidence="2 3">2789STDY5834960</strain>
    </source>
</reference>
<name>A0A173R565_9FIRM</name>
<dbReference type="OrthoDB" id="9801841at2"/>
<evidence type="ECO:0000259" key="1">
    <source>
        <dbReference type="PROSITE" id="PS51746"/>
    </source>
</evidence>
<dbReference type="RefSeq" id="WP_055193080.1">
    <property type="nucleotide sequence ID" value="NZ_CABIYH010000001.1"/>
</dbReference>
<dbReference type="SUPFAM" id="SSF81606">
    <property type="entry name" value="PP2C-like"/>
    <property type="match status" value="1"/>
</dbReference>
<dbReference type="STRING" id="166486.ERS852572_00184"/>
<sequence>MSVPYLTVCILCAFLGIAFLYRFCLVFRSSREGYETGACKTIGSREIQMDYFTIEENENGLLAVLADGMGKEAGGRIAAKTVIRVFKEIFETYNMADHPSYFFKKAFQMANREILKQMDEGRGMAAVSAVMIQGGFLFYGIVGNVKIAVFRNEELIPLGTGHTVDVLAQDKYVEGILTREDALSMLQEKRIYNYLGKDGFKEIQFYDKPVRLQEGDVVAVFSNGMQESVTWKEMEDCLARKKSCKRMAFDLVELVNQKKGDKDNASVILIRVGEMT</sequence>
<dbReference type="SMART" id="SM00331">
    <property type="entry name" value="PP2C_SIG"/>
    <property type="match status" value="1"/>
</dbReference>
<dbReference type="InterPro" id="IPR036457">
    <property type="entry name" value="PPM-type-like_dom_sf"/>
</dbReference>
<dbReference type="EC" id="3.1.3.16" evidence="2"/>
<accession>A0A173R565</accession>
<dbReference type="AlphaFoldDB" id="A0A173R565"/>
<evidence type="ECO:0000313" key="2">
    <source>
        <dbReference type="EMBL" id="CUM72935.1"/>
    </source>
</evidence>
<organism evidence="2 3">
    <name type="scientific">Roseburia intestinalis</name>
    <dbReference type="NCBI Taxonomy" id="166486"/>
    <lineage>
        <taxon>Bacteria</taxon>
        <taxon>Bacillati</taxon>
        <taxon>Bacillota</taxon>
        <taxon>Clostridia</taxon>
        <taxon>Lachnospirales</taxon>
        <taxon>Lachnospiraceae</taxon>
        <taxon>Roseburia</taxon>
    </lineage>
</organism>
<dbReference type="PROSITE" id="PS51746">
    <property type="entry name" value="PPM_2"/>
    <property type="match status" value="1"/>
</dbReference>
<protein>
    <submittedName>
        <fullName evidence="2">Serine/threonine phosphatase stp</fullName>
        <ecNumber evidence="2">3.1.3.16</ecNumber>
    </submittedName>
</protein>
<gene>
    <name evidence="2" type="primary">stp_1</name>
    <name evidence="2" type="ORF">ERS852572_00184</name>
</gene>
<dbReference type="Proteomes" id="UP000095350">
    <property type="component" value="Unassembled WGS sequence"/>
</dbReference>
<dbReference type="GO" id="GO:0004722">
    <property type="term" value="F:protein serine/threonine phosphatase activity"/>
    <property type="evidence" value="ECO:0007669"/>
    <property type="project" value="UniProtKB-EC"/>
</dbReference>
<dbReference type="PaxDb" id="166486-ERS852572_00184"/>
<evidence type="ECO:0000313" key="3">
    <source>
        <dbReference type="Proteomes" id="UP000095350"/>
    </source>
</evidence>
<proteinExistence type="predicted"/>
<feature type="domain" description="PPM-type phosphatase" evidence="1">
    <location>
        <begin position="35"/>
        <end position="272"/>
    </location>
</feature>
<dbReference type="InterPro" id="IPR001932">
    <property type="entry name" value="PPM-type_phosphatase-like_dom"/>
</dbReference>
<dbReference type="Pfam" id="PF13672">
    <property type="entry name" value="PP2C_2"/>
    <property type="match status" value="1"/>
</dbReference>
<keyword evidence="2" id="KW-0378">Hydrolase</keyword>
<dbReference type="Gene3D" id="3.60.40.10">
    <property type="entry name" value="PPM-type phosphatase domain"/>
    <property type="match status" value="1"/>
</dbReference>
<dbReference type="EMBL" id="CYXZ01000001">
    <property type="protein sequence ID" value="CUM72935.1"/>
    <property type="molecule type" value="Genomic_DNA"/>
</dbReference>